<feature type="domain" description="Programmed cell death protein 2 C-terminal" evidence="1">
    <location>
        <begin position="322"/>
        <end position="421"/>
    </location>
</feature>
<dbReference type="Proteomes" id="UP000823046">
    <property type="component" value="Unassembled WGS sequence"/>
</dbReference>
<reference evidence="2 3" key="1">
    <citation type="journal article" date="2020" name="bioRxiv">
        <title>Metabolic contributions of an alphaproteobacterial endosymbiont in the apicomplexan Cardiosporidium cionae.</title>
        <authorList>
            <person name="Hunter E.S."/>
            <person name="Paight C.J."/>
            <person name="Lane C.E."/>
        </authorList>
    </citation>
    <scope>NUCLEOTIDE SEQUENCE [LARGE SCALE GENOMIC DNA]</scope>
    <source>
        <strain evidence="2">ESH_2018</strain>
    </source>
</reference>
<dbReference type="PANTHER" id="PTHR46421">
    <property type="entry name" value="PROGRAMMED CELL DEATH PROTEIN 2-LIKE"/>
    <property type="match status" value="1"/>
</dbReference>
<name>A0ABQ7J9W2_9APIC</name>
<accession>A0ABQ7J9W2</accession>
<dbReference type="InterPro" id="IPR007320">
    <property type="entry name" value="PDCD2_C"/>
</dbReference>
<dbReference type="Pfam" id="PF04194">
    <property type="entry name" value="PDCD2_C"/>
    <property type="match status" value="1"/>
</dbReference>
<evidence type="ECO:0000259" key="1">
    <source>
        <dbReference type="Pfam" id="PF04194"/>
    </source>
</evidence>
<protein>
    <submittedName>
        <fullName evidence="2">Programmed cell death protein 2, c-terminal domain-containing protein</fullName>
    </submittedName>
</protein>
<sequence length="436" mass="49694">MLILTMAAVYMGFLSNHPIRSTNQNNPLMSKVGGKPNWLNGIEPPKFSFCCPEYTPYHSDFHRILYIFGCARSQSCWEKPSNWLALRGIIPVETFTIRPSSEEICKTLDCRTEPVERTSTDILDNFLSVDETRCATQDRIEHAERIPENVQEDSKYQIDHAGLDIIANSAEDCDWMSLAFGNMQSVTNLDKADSAQPLQTLQPKVLQITDSPSGVIKHPISEQYAELEQDSLVTAGHTLQFEPRKVLDSSADIFPVFKIDIQEEVFPEESADYLDHRAKQLLELYKHRESTGTTTREDHADESSISGSIRWNPEEYEKHGHEVFLKFQRQIRNYPNQVIRYSFNGQPLWLNDNSELIRGLPVSLCEKCGAGRIFEMQILPTLLYEVLKRLKSDCKPAGILCLHGGFNWGTILLFSCEQTFYVHTAHLFCVVANLPD</sequence>
<evidence type="ECO:0000313" key="2">
    <source>
        <dbReference type="EMBL" id="KAF8820450.1"/>
    </source>
</evidence>
<gene>
    <name evidence="2" type="ORF">IE077_003172</name>
</gene>
<organism evidence="2 3">
    <name type="scientific">Cardiosporidium cionae</name>
    <dbReference type="NCBI Taxonomy" id="476202"/>
    <lineage>
        <taxon>Eukaryota</taxon>
        <taxon>Sar</taxon>
        <taxon>Alveolata</taxon>
        <taxon>Apicomplexa</taxon>
        <taxon>Aconoidasida</taxon>
        <taxon>Nephromycida</taxon>
        <taxon>Cardiosporidium</taxon>
    </lineage>
</organism>
<evidence type="ECO:0000313" key="3">
    <source>
        <dbReference type="Proteomes" id="UP000823046"/>
    </source>
</evidence>
<comment type="caution">
    <text evidence="2">The sequence shown here is derived from an EMBL/GenBank/DDBJ whole genome shotgun (WGS) entry which is preliminary data.</text>
</comment>
<dbReference type="EMBL" id="JADAQX010000384">
    <property type="protein sequence ID" value="KAF8820450.1"/>
    <property type="molecule type" value="Genomic_DNA"/>
</dbReference>
<proteinExistence type="predicted"/>
<dbReference type="InterPro" id="IPR052815">
    <property type="entry name" value="PDCD2-like_regulator"/>
</dbReference>
<keyword evidence="3" id="KW-1185">Reference proteome</keyword>
<dbReference type="PANTHER" id="PTHR46421:SF1">
    <property type="entry name" value="PROGRAMMED CELL DEATH PROTEIN 2-LIKE"/>
    <property type="match status" value="1"/>
</dbReference>